<proteinExistence type="predicted"/>
<dbReference type="EMBL" id="BBLT01000007">
    <property type="protein sequence ID" value="GAL86250.1"/>
    <property type="molecule type" value="Genomic_DNA"/>
</dbReference>
<name>A0A098LH42_9BACT</name>
<comment type="caution">
    <text evidence="1">The sequence shown here is derived from an EMBL/GenBank/DDBJ whole genome shotgun (WGS) entry which is preliminary data.</text>
</comment>
<gene>
    <name evidence="1" type="ORF">MYP_3479</name>
</gene>
<organism evidence="1 2">
    <name type="scientific">Sporocytophaga myxococcoides</name>
    <dbReference type="NCBI Taxonomy" id="153721"/>
    <lineage>
        <taxon>Bacteria</taxon>
        <taxon>Pseudomonadati</taxon>
        <taxon>Bacteroidota</taxon>
        <taxon>Cytophagia</taxon>
        <taxon>Cytophagales</taxon>
        <taxon>Cytophagaceae</taxon>
        <taxon>Sporocytophaga</taxon>
    </lineage>
</organism>
<evidence type="ECO:0000313" key="1">
    <source>
        <dbReference type="EMBL" id="GAL86250.1"/>
    </source>
</evidence>
<reference evidence="1 2" key="1">
    <citation type="submission" date="2014-09" db="EMBL/GenBank/DDBJ databases">
        <title>Sporocytophaga myxococcoides PG-01 genome sequencing.</title>
        <authorList>
            <person name="Liu L."/>
            <person name="Gao P.J."/>
            <person name="Chen G.J."/>
            <person name="Wang L.S."/>
        </authorList>
    </citation>
    <scope>NUCLEOTIDE SEQUENCE [LARGE SCALE GENOMIC DNA]</scope>
    <source>
        <strain evidence="1 2">PG-01</strain>
    </source>
</reference>
<dbReference type="Proteomes" id="UP000030185">
    <property type="component" value="Unassembled WGS sequence"/>
</dbReference>
<dbReference type="AlphaFoldDB" id="A0A098LH42"/>
<accession>A0A098LH42</accession>
<sequence>MFLESIEKTFPRHLIYKLGGIQYFLLNSKLIAEVQDKVNDIFDILDIRDDDYVAIYYTREEEPDDIKRLMMLGHSELIDEDLKNGGTVFTRTLSELLDYDLSKQKAEL</sequence>
<evidence type="ECO:0000313" key="2">
    <source>
        <dbReference type="Proteomes" id="UP000030185"/>
    </source>
</evidence>
<dbReference type="eggNOG" id="ENOG502ZDKJ">
    <property type="taxonomic scope" value="Bacteria"/>
</dbReference>
<protein>
    <submittedName>
        <fullName evidence="1">Uncharacterized protein</fullName>
    </submittedName>
</protein>
<keyword evidence="2" id="KW-1185">Reference proteome</keyword>